<dbReference type="Pfam" id="PF06316">
    <property type="entry name" value="Ail_Lom"/>
    <property type="match status" value="1"/>
</dbReference>
<evidence type="ECO:0000313" key="7">
    <source>
        <dbReference type="EMBL" id="BAX08552.1"/>
    </source>
</evidence>
<dbReference type="InterPro" id="IPR000758">
    <property type="entry name" value="Enterovir_OMP"/>
</dbReference>
<dbReference type="InterPro" id="IPR011250">
    <property type="entry name" value="OMP/PagP_B-barrel"/>
</dbReference>
<organism evidence="7">
    <name type="scientific">Escherichia coli O26:H11</name>
    <dbReference type="NCBI Taxonomy" id="244319"/>
    <lineage>
        <taxon>Bacteria</taxon>
        <taxon>Pseudomonadati</taxon>
        <taxon>Pseudomonadota</taxon>
        <taxon>Gammaproteobacteria</taxon>
        <taxon>Enterobacterales</taxon>
        <taxon>Enterobacteriaceae</taxon>
        <taxon>Escherichia</taxon>
    </lineage>
</organism>
<dbReference type="EMBL" id="AB609719">
    <property type="protein sequence ID" value="BAX08552.1"/>
    <property type="molecule type" value="Genomic_DNA"/>
</dbReference>
<dbReference type="GO" id="GO:0016020">
    <property type="term" value="C:membrane"/>
    <property type="evidence" value="ECO:0007669"/>
    <property type="project" value="UniProtKB-SubCell"/>
</dbReference>
<reference evidence="7" key="1">
    <citation type="submission" date="2011-01" db="EMBL/GenBank/DDBJ databases">
        <title>Complete Sequence of Stx2 phage induced from STEC O26.</title>
        <authorList>
            <person name="Sugimoto N."/>
            <person name="Asakura M."/>
            <person name="Yamasaki S."/>
        </authorList>
    </citation>
    <scope>NUCLEOTIDE SEQUENCE</scope>
</reference>
<evidence type="ECO:0000256" key="2">
    <source>
        <dbReference type="ARBA" id="ARBA00022452"/>
    </source>
</evidence>
<keyword evidence="3" id="KW-0812">Transmembrane</keyword>
<comment type="subcellular location">
    <subcellularLocation>
        <location evidence="1">Membrane</location>
        <topology evidence="1">Multi-pass membrane protein</topology>
    </subcellularLocation>
</comment>
<dbReference type="Gene3D" id="2.40.160.20">
    <property type="match status" value="1"/>
</dbReference>
<dbReference type="PANTHER" id="PTHR35892">
    <property type="entry name" value="OUTER MEMBRANE PROTEIN PAGN-RELATED"/>
    <property type="match status" value="1"/>
</dbReference>
<dbReference type="RefSeq" id="WP_000836187.1">
    <property type="nucleotide sequence ID" value="NZ_BELF01000031.1"/>
</dbReference>
<dbReference type="PROSITE" id="PS51257">
    <property type="entry name" value="PROKAR_LIPOPROTEIN"/>
    <property type="match status" value="1"/>
</dbReference>
<protein>
    <submittedName>
        <fullName evidence="7">Probable outer membrane Lom</fullName>
    </submittedName>
</protein>
<evidence type="ECO:0000256" key="3">
    <source>
        <dbReference type="ARBA" id="ARBA00022692"/>
    </source>
</evidence>
<dbReference type="GO" id="GO:0044384">
    <property type="term" value="C:host outer membrane"/>
    <property type="evidence" value="ECO:0007669"/>
    <property type="project" value="InterPro"/>
</dbReference>
<evidence type="ECO:0000256" key="6">
    <source>
        <dbReference type="SAM" id="SignalP"/>
    </source>
</evidence>
<keyword evidence="4 6" id="KW-0732">Signal</keyword>
<name>A0A1V1FMZ4_ECOLX</name>
<evidence type="ECO:0000256" key="1">
    <source>
        <dbReference type="ARBA" id="ARBA00004141"/>
    </source>
</evidence>
<feature type="chain" id="PRO_5010693842" evidence="6">
    <location>
        <begin position="25"/>
        <end position="245"/>
    </location>
</feature>
<dbReference type="AlphaFoldDB" id="A0A1V1FMZ4"/>
<feature type="signal peptide" evidence="6">
    <location>
        <begin position="1"/>
        <end position="24"/>
    </location>
</feature>
<dbReference type="SUPFAM" id="SSF56925">
    <property type="entry name" value="OMPA-like"/>
    <property type="match status" value="1"/>
</dbReference>
<dbReference type="PANTHER" id="PTHR35892:SF2">
    <property type="entry name" value="OUTER MEMBRANE PROTEIN PAGN"/>
    <property type="match status" value="1"/>
</dbReference>
<evidence type="ECO:0000256" key="5">
    <source>
        <dbReference type="ARBA" id="ARBA00023136"/>
    </source>
</evidence>
<keyword evidence="2" id="KW-1134">Transmembrane beta strand</keyword>
<sequence>MKSIMKFFACAVLVMSCLTAQVNAASGDSTVSLGFAHIRFPGLKDFVRDAGVYNRDTFRNVVNVNHFNSSGEYENAIARGHDGTAKSPLGMSIRYRYEITDELGVIASFTWARSMTNAQAFIDVKPSDPSREVKNPAASARTDIRANYWSLLSGPSWRFNEYLSVYAMAGMGVAKVTTDLKINDNLNHGAGSFSESNSTKKTSIAWSVGAQFNFNESVTMDVTYESSGSGDWKTDGLFAGIGLKF</sequence>
<evidence type="ECO:0000256" key="4">
    <source>
        <dbReference type="ARBA" id="ARBA00022729"/>
    </source>
</evidence>
<dbReference type="InterPro" id="IPR051723">
    <property type="entry name" value="Bact_OM_Invasion-Related"/>
</dbReference>
<dbReference type="PRINTS" id="PR00316">
    <property type="entry name" value="ENTEROVIROMP"/>
</dbReference>
<proteinExistence type="predicted"/>
<accession>A0A1V1FMZ4</accession>
<keyword evidence="5" id="KW-0472">Membrane</keyword>